<dbReference type="AlphaFoldDB" id="A0ABD2P0P5"/>
<reference evidence="1 2" key="1">
    <citation type="journal article" date="2021" name="BMC Biol.">
        <title>Horizontally acquired antibacterial genes associated with adaptive radiation of ladybird beetles.</title>
        <authorList>
            <person name="Li H.S."/>
            <person name="Tang X.F."/>
            <person name="Huang Y.H."/>
            <person name="Xu Z.Y."/>
            <person name="Chen M.L."/>
            <person name="Du X.Y."/>
            <person name="Qiu B.Y."/>
            <person name="Chen P.T."/>
            <person name="Zhang W."/>
            <person name="Slipinski A."/>
            <person name="Escalona H.E."/>
            <person name="Waterhouse R.M."/>
            <person name="Zwick A."/>
            <person name="Pang H."/>
        </authorList>
    </citation>
    <scope>NUCLEOTIDE SEQUENCE [LARGE SCALE GENOMIC DNA]</scope>
    <source>
        <strain evidence="1">SYSU2018</strain>
    </source>
</reference>
<dbReference type="EMBL" id="JABFTP020000165">
    <property type="protein sequence ID" value="KAL3284536.1"/>
    <property type="molecule type" value="Genomic_DNA"/>
</dbReference>
<sequence>MLMDSPNKCLNKIPDFIYDEACLDIINTLNQTIYIFGQYTECHKCNFQKLSQIDPAQNSSVLVNTVYPIDLYYVRDANTTEECRFQKTLSEHYRYG</sequence>
<name>A0ABD2P0P5_9CUCU</name>
<gene>
    <name evidence="1" type="ORF">HHI36_018694</name>
</gene>
<evidence type="ECO:0000313" key="2">
    <source>
        <dbReference type="Proteomes" id="UP001516400"/>
    </source>
</evidence>
<evidence type="ECO:0000313" key="1">
    <source>
        <dbReference type="EMBL" id="KAL3284536.1"/>
    </source>
</evidence>
<comment type="caution">
    <text evidence="1">The sequence shown here is derived from an EMBL/GenBank/DDBJ whole genome shotgun (WGS) entry which is preliminary data.</text>
</comment>
<protein>
    <submittedName>
        <fullName evidence="1">Uncharacterized protein</fullName>
    </submittedName>
</protein>
<accession>A0ABD2P0P5</accession>
<organism evidence="1 2">
    <name type="scientific">Cryptolaemus montrouzieri</name>
    <dbReference type="NCBI Taxonomy" id="559131"/>
    <lineage>
        <taxon>Eukaryota</taxon>
        <taxon>Metazoa</taxon>
        <taxon>Ecdysozoa</taxon>
        <taxon>Arthropoda</taxon>
        <taxon>Hexapoda</taxon>
        <taxon>Insecta</taxon>
        <taxon>Pterygota</taxon>
        <taxon>Neoptera</taxon>
        <taxon>Endopterygota</taxon>
        <taxon>Coleoptera</taxon>
        <taxon>Polyphaga</taxon>
        <taxon>Cucujiformia</taxon>
        <taxon>Coccinelloidea</taxon>
        <taxon>Coccinellidae</taxon>
        <taxon>Scymninae</taxon>
        <taxon>Scymnini</taxon>
        <taxon>Cryptolaemus</taxon>
    </lineage>
</organism>
<proteinExistence type="predicted"/>
<dbReference type="Proteomes" id="UP001516400">
    <property type="component" value="Unassembled WGS sequence"/>
</dbReference>
<keyword evidence="2" id="KW-1185">Reference proteome</keyword>